<name>A0A084B8A3_STACB</name>
<organism evidence="2 3">
    <name type="scientific">Stachybotrys chartarum (strain CBS 109288 / IBT 7711)</name>
    <name type="common">Toxic black mold</name>
    <name type="synonym">Stilbospora chartarum</name>
    <dbReference type="NCBI Taxonomy" id="1280523"/>
    <lineage>
        <taxon>Eukaryota</taxon>
        <taxon>Fungi</taxon>
        <taxon>Dikarya</taxon>
        <taxon>Ascomycota</taxon>
        <taxon>Pezizomycotina</taxon>
        <taxon>Sordariomycetes</taxon>
        <taxon>Hypocreomycetidae</taxon>
        <taxon>Hypocreales</taxon>
        <taxon>Stachybotryaceae</taxon>
        <taxon>Stachybotrys</taxon>
    </lineage>
</organism>
<dbReference type="EMBL" id="KL647752">
    <property type="protein sequence ID" value="KEY73782.1"/>
    <property type="molecule type" value="Genomic_DNA"/>
</dbReference>
<proteinExistence type="predicted"/>
<feature type="region of interest" description="Disordered" evidence="1">
    <location>
        <begin position="575"/>
        <end position="598"/>
    </location>
</feature>
<sequence length="598" mass="68234">MTVRSLPQRLQSCGFCHYKLIHGEEVVLVLVDYTVVTFTFGVDTLYSPPPLPRKNGPSQDSDSEALEPPEPEEWLACHVFCHGSCFCLSNMTATRLFRELNDRKYRFEPSLASRKTRARRHQRLIAPALNQHYPSLPMEICLEISSYLLDTYAALQDRKDCTYHLPIDEVISFEMPIWASYYVFDGVRYIRELQNETPGAPGWHLIHNTSRSLDCAYLVVNHVGVLDCILGSLALPQTYVAKEEVHWVSCPFRSAGGANLTYSWSTFVQFWFSPWREMWPSPLRIGQVMRYESLNPGRSSMNRRMLMLDLKPETNAISVLYDHNIINIHAHNSSKDVNGHTVLPLDYAPYHPRWLYMPLDESETIAEIWITDNHHGHTLIFKSSIGRVCVMGKQNDVEFGECRLVYSQAGSGGDVFFLHNRDGVEELFFEAPSPPVDEQLRVPEPENMPPEIDAREQLSFFTFANLSGVVQVRPCYLALKDHDVIKGLLLVDNYGHRASVGQVRPDKLGEPIDVTGGVFHLGFVKGKSGFQAVRIQTTTPDEDYGLFWLACPIYGRLEWWFSWRNSQVYHEGRTIEEDDANGEEDDPPGEPIDSDDVL</sequence>
<evidence type="ECO:0000313" key="3">
    <source>
        <dbReference type="Proteomes" id="UP000028045"/>
    </source>
</evidence>
<evidence type="ECO:0000313" key="2">
    <source>
        <dbReference type="EMBL" id="KEY73782.1"/>
    </source>
</evidence>
<accession>A0A084B8A3</accession>
<dbReference type="OrthoDB" id="5153231at2759"/>
<evidence type="ECO:0000256" key="1">
    <source>
        <dbReference type="SAM" id="MobiDB-lite"/>
    </source>
</evidence>
<keyword evidence="3" id="KW-1185">Reference proteome</keyword>
<dbReference type="HOGENOM" id="CLU_016575_2_0_1"/>
<gene>
    <name evidence="2" type="ORF">S7711_03089</name>
</gene>
<dbReference type="Proteomes" id="UP000028045">
    <property type="component" value="Unassembled WGS sequence"/>
</dbReference>
<protein>
    <submittedName>
        <fullName evidence="2">Uncharacterized protein</fullName>
    </submittedName>
</protein>
<dbReference type="AlphaFoldDB" id="A0A084B8A3"/>
<feature type="compositionally biased region" description="Acidic residues" evidence="1">
    <location>
        <begin position="576"/>
        <end position="598"/>
    </location>
</feature>
<reference evidence="2 3" key="1">
    <citation type="journal article" date="2014" name="BMC Genomics">
        <title>Comparative genome sequencing reveals chemotype-specific gene clusters in the toxigenic black mold Stachybotrys.</title>
        <authorList>
            <person name="Semeiks J."/>
            <person name="Borek D."/>
            <person name="Otwinowski Z."/>
            <person name="Grishin N.V."/>
        </authorList>
    </citation>
    <scope>NUCLEOTIDE SEQUENCE [LARGE SCALE GENOMIC DNA]</scope>
    <source>
        <strain evidence="3">CBS 109288 / IBT 7711</strain>
    </source>
</reference>